<dbReference type="STRING" id="1921803.NIES593_01555"/>
<keyword evidence="2" id="KW-0067">ATP-binding</keyword>
<dbReference type="Pfam" id="PF13307">
    <property type="entry name" value="Helicase_C_2"/>
    <property type="match status" value="1"/>
</dbReference>
<keyword evidence="2" id="KW-0347">Helicase</keyword>
<sequence>MAPLLEAEVHSSLLSFLRERGKSNWPHHLTMARIISRALRLQRPALIQTGSPVTQYCLSYLTPALLSDTPVLLVVPKSVQQHLLQVEIPQLQEWLQTHKEIRTVDRWLEGFGGLMLTSPQAWLADRLENLGHFPQNILTVIDRADDLEEWARECLSAAIEDWHWDDLVQSYPRHADFIRDVRVQLTKAIFARPKNPYGCYLIEDAETESLRRLLSTLATQSSLIPSFARFWHRWQTKGQMMWASIDRDSRHFTLHVAPIEVASVLSQVWEQQPVVLIGSFLDSDKNAPVYRQQLGLGDLLCLKFLPNRQNEYIQLYVPERFPLPNTPEFQGALMQEVRTLVRYCDRTKKLIVVLVEDVPLKARVGATMAAEFGSRVRVEKTTPAENGILVSGWQFWCDNQERFPTPQLLIVATLPIPSLENPLVAGRVAYYKRQRQDWFRLYLLPTALREIQRAVMPLRESQGIVTLLDNRVNYRSYGDRVLTALEPYARINYLDPSWFDPKSV</sequence>
<comment type="caution">
    <text evidence="2">The sequence shown here is derived from an EMBL/GenBank/DDBJ whole genome shotgun (WGS) entry which is preliminary data.</text>
</comment>
<name>A0A1U7HT57_9CYAN</name>
<organism evidence="2 3">
    <name type="scientific">Hydrococcus rivularis NIES-593</name>
    <dbReference type="NCBI Taxonomy" id="1921803"/>
    <lineage>
        <taxon>Bacteria</taxon>
        <taxon>Bacillati</taxon>
        <taxon>Cyanobacteriota</taxon>
        <taxon>Cyanophyceae</taxon>
        <taxon>Pleurocapsales</taxon>
        <taxon>Hydrococcaceae</taxon>
        <taxon>Hydrococcus</taxon>
    </lineage>
</organism>
<dbReference type="GO" id="GO:0004386">
    <property type="term" value="F:helicase activity"/>
    <property type="evidence" value="ECO:0007669"/>
    <property type="project" value="UniProtKB-KW"/>
</dbReference>
<evidence type="ECO:0000313" key="3">
    <source>
        <dbReference type="Proteomes" id="UP000186868"/>
    </source>
</evidence>
<proteinExistence type="predicted"/>
<dbReference type="Proteomes" id="UP000186868">
    <property type="component" value="Unassembled WGS sequence"/>
</dbReference>
<keyword evidence="2" id="KW-0547">Nucleotide-binding</keyword>
<evidence type="ECO:0000313" key="2">
    <source>
        <dbReference type="EMBL" id="OKH26761.1"/>
    </source>
</evidence>
<dbReference type="OrthoDB" id="474751at2"/>
<keyword evidence="2" id="KW-0378">Hydrolase</keyword>
<gene>
    <name evidence="2" type="ORF">NIES593_01555</name>
</gene>
<accession>A0A1U7HT57</accession>
<dbReference type="RefSeq" id="WP_073597894.1">
    <property type="nucleotide sequence ID" value="NZ_MRCB01000001.1"/>
</dbReference>
<reference evidence="2 3" key="1">
    <citation type="submission" date="2016-11" db="EMBL/GenBank/DDBJ databases">
        <title>Draft Genome Sequences of Nine Cyanobacterial Strains from Diverse Habitats.</title>
        <authorList>
            <person name="Zhu T."/>
            <person name="Hou S."/>
            <person name="Lu X."/>
            <person name="Hess W.R."/>
        </authorList>
    </citation>
    <scope>NUCLEOTIDE SEQUENCE [LARGE SCALE GENOMIC DNA]</scope>
    <source>
        <strain evidence="2 3">NIES-593</strain>
    </source>
</reference>
<keyword evidence="3" id="KW-1185">Reference proteome</keyword>
<dbReference type="AlphaFoldDB" id="A0A1U7HT57"/>
<dbReference type="InterPro" id="IPR006555">
    <property type="entry name" value="ATP-dep_Helicase_C"/>
</dbReference>
<evidence type="ECO:0000259" key="1">
    <source>
        <dbReference type="Pfam" id="PF13307"/>
    </source>
</evidence>
<feature type="domain" description="ATP-dependent helicase C-terminal" evidence="1">
    <location>
        <begin position="408"/>
        <end position="487"/>
    </location>
</feature>
<protein>
    <submittedName>
        <fullName evidence="2">Helicase</fullName>
    </submittedName>
</protein>
<dbReference type="EMBL" id="MRCB01000001">
    <property type="protein sequence ID" value="OKH26761.1"/>
    <property type="molecule type" value="Genomic_DNA"/>
</dbReference>